<dbReference type="EMBL" id="BJZU01000009">
    <property type="protein sequence ID" value="GEP02753.1"/>
    <property type="molecule type" value="Genomic_DNA"/>
</dbReference>
<dbReference type="AlphaFoldDB" id="A0A512IYM6"/>
<reference evidence="2" key="1">
    <citation type="journal article" date="2014" name="Int. J. Syst. Evol. Microbiol.">
        <title>Complete genome of a new Firmicutes species belonging to the dominant human colonic microbiota ('Ruminococcus bicirculans') reveals two chromosomes and a selective capacity to utilize plant glucans.</title>
        <authorList>
            <consortium name="NISC Comparative Sequencing Program"/>
            <person name="Wegmann U."/>
            <person name="Louis P."/>
            <person name="Goesmann A."/>
            <person name="Henrissat B."/>
            <person name="Duncan S.H."/>
            <person name="Flint H.J."/>
        </authorList>
    </citation>
    <scope>NUCLEOTIDE SEQUENCE</scope>
    <source>
        <strain evidence="2">NBRC 107715</strain>
    </source>
</reference>
<dbReference type="Proteomes" id="UP001156856">
    <property type="component" value="Unassembled WGS sequence"/>
</dbReference>
<keyword evidence="4" id="KW-1185">Reference proteome</keyword>
<reference evidence="2" key="4">
    <citation type="submission" date="2023-01" db="EMBL/GenBank/DDBJ databases">
        <title>Draft genome sequence of Methylobacterium oxalidis strain NBRC 107715.</title>
        <authorList>
            <person name="Sun Q."/>
            <person name="Mori K."/>
        </authorList>
    </citation>
    <scope>NUCLEOTIDE SEQUENCE</scope>
    <source>
        <strain evidence="2">NBRC 107715</strain>
    </source>
</reference>
<protein>
    <submittedName>
        <fullName evidence="1">Uncharacterized protein</fullName>
    </submittedName>
</protein>
<evidence type="ECO:0000313" key="4">
    <source>
        <dbReference type="Proteomes" id="UP001156856"/>
    </source>
</evidence>
<gene>
    <name evidence="2" type="ORF">GCM10007888_52310</name>
    <name evidence="1" type="ORF">MOX02_07910</name>
</gene>
<proteinExistence type="predicted"/>
<evidence type="ECO:0000313" key="3">
    <source>
        <dbReference type="Proteomes" id="UP000321960"/>
    </source>
</evidence>
<reference evidence="1 3" key="3">
    <citation type="submission" date="2019-07" db="EMBL/GenBank/DDBJ databases">
        <title>Whole genome shotgun sequence of Methylobacterium oxalidis NBRC 107715.</title>
        <authorList>
            <person name="Hosoyama A."/>
            <person name="Uohara A."/>
            <person name="Ohji S."/>
            <person name="Ichikawa N."/>
        </authorList>
    </citation>
    <scope>NUCLEOTIDE SEQUENCE [LARGE SCALE GENOMIC DNA]</scope>
    <source>
        <strain evidence="1 3">NBRC 107715</strain>
    </source>
</reference>
<sequence>MLAAALLGPAPRALAGEAADRHQVWHGCLQRSFTLQAALSSRSLAADSALRACRDEEAAYLSALSGSPLLDADDISRVRPALILRARGWLLRRNGARSL</sequence>
<name>A0A512IYM6_9HYPH</name>
<dbReference type="EMBL" id="BSPK01000107">
    <property type="protein sequence ID" value="GLS66848.1"/>
    <property type="molecule type" value="Genomic_DNA"/>
</dbReference>
<evidence type="ECO:0000313" key="2">
    <source>
        <dbReference type="EMBL" id="GLS66848.1"/>
    </source>
</evidence>
<evidence type="ECO:0000313" key="1">
    <source>
        <dbReference type="EMBL" id="GEP02753.1"/>
    </source>
</evidence>
<accession>A0A512IYM6</accession>
<reference evidence="4" key="2">
    <citation type="journal article" date="2019" name="Int. J. Syst. Evol. Microbiol.">
        <title>The Global Catalogue of Microorganisms (GCM) 10K type strain sequencing project: providing services to taxonomists for standard genome sequencing and annotation.</title>
        <authorList>
            <consortium name="The Broad Institute Genomics Platform"/>
            <consortium name="The Broad Institute Genome Sequencing Center for Infectious Disease"/>
            <person name="Wu L."/>
            <person name="Ma J."/>
        </authorList>
    </citation>
    <scope>NUCLEOTIDE SEQUENCE [LARGE SCALE GENOMIC DNA]</scope>
    <source>
        <strain evidence="4">NBRC 107715</strain>
    </source>
</reference>
<organism evidence="1 3">
    <name type="scientific">Methylobacterium oxalidis</name>
    <dbReference type="NCBI Taxonomy" id="944322"/>
    <lineage>
        <taxon>Bacteria</taxon>
        <taxon>Pseudomonadati</taxon>
        <taxon>Pseudomonadota</taxon>
        <taxon>Alphaproteobacteria</taxon>
        <taxon>Hyphomicrobiales</taxon>
        <taxon>Methylobacteriaceae</taxon>
        <taxon>Methylobacterium</taxon>
    </lineage>
</organism>
<comment type="caution">
    <text evidence="1">The sequence shown here is derived from an EMBL/GenBank/DDBJ whole genome shotgun (WGS) entry which is preliminary data.</text>
</comment>
<dbReference type="Proteomes" id="UP000321960">
    <property type="component" value="Unassembled WGS sequence"/>
</dbReference>